<feature type="transmembrane region" description="Helical" evidence="7">
    <location>
        <begin position="132"/>
        <end position="153"/>
    </location>
</feature>
<feature type="transmembrane region" description="Helical" evidence="7">
    <location>
        <begin position="205"/>
        <end position="233"/>
    </location>
</feature>
<dbReference type="GO" id="GO:0016020">
    <property type="term" value="C:membrane"/>
    <property type="evidence" value="ECO:0007669"/>
    <property type="project" value="UniProtKB-SubCell"/>
</dbReference>
<feature type="transmembrane region" description="Helical" evidence="7">
    <location>
        <begin position="344"/>
        <end position="366"/>
    </location>
</feature>
<dbReference type="PIRSF" id="PIRSF006060">
    <property type="entry name" value="AA_transporter"/>
    <property type="match status" value="1"/>
</dbReference>
<organism evidence="9 10">
    <name type="scientific">Aminipila luticellarii</name>
    <dbReference type="NCBI Taxonomy" id="2507160"/>
    <lineage>
        <taxon>Bacteria</taxon>
        <taxon>Bacillati</taxon>
        <taxon>Bacillota</taxon>
        <taxon>Clostridia</taxon>
        <taxon>Peptostreptococcales</taxon>
        <taxon>Anaerovoracaceae</taxon>
        <taxon>Aminipila</taxon>
    </lineage>
</organism>
<dbReference type="InterPro" id="IPR004841">
    <property type="entry name" value="AA-permease/SLC12A_dom"/>
</dbReference>
<dbReference type="Pfam" id="PF00324">
    <property type="entry name" value="AA_permease"/>
    <property type="match status" value="1"/>
</dbReference>
<dbReference type="Gene3D" id="1.20.1740.10">
    <property type="entry name" value="Amino acid/polyamine transporter I"/>
    <property type="match status" value="1"/>
</dbReference>
<evidence type="ECO:0000256" key="1">
    <source>
        <dbReference type="ARBA" id="ARBA00004141"/>
    </source>
</evidence>
<proteinExistence type="predicted"/>
<feature type="transmembrane region" description="Helical" evidence="7">
    <location>
        <begin position="293"/>
        <end position="316"/>
    </location>
</feature>
<dbReference type="FunFam" id="1.20.1740.10:FF:000001">
    <property type="entry name" value="Amino acid permease"/>
    <property type="match status" value="1"/>
</dbReference>
<feature type="transmembrane region" description="Helical" evidence="7">
    <location>
        <begin position="103"/>
        <end position="126"/>
    </location>
</feature>
<comment type="subcellular location">
    <subcellularLocation>
        <location evidence="1">Membrane</location>
        <topology evidence="1">Multi-pass membrane protein</topology>
    </subcellularLocation>
</comment>
<evidence type="ECO:0000313" key="9">
    <source>
        <dbReference type="EMBL" id="QAT43837.1"/>
    </source>
</evidence>
<dbReference type="PANTHER" id="PTHR43341:SF1">
    <property type="entry name" value="GENERAL AMINO-ACID PERMEASE GAP1"/>
    <property type="match status" value="1"/>
</dbReference>
<reference evidence="9 10" key="1">
    <citation type="submission" date="2019-01" db="EMBL/GenBank/DDBJ databases">
        <title>Draft genomes of a novel of Aminipila strains.</title>
        <authorList>
            <person name="Ma S."/>
        </authorList>
    </citation>
    <scope>NUCLEOTIDE SEQUENCE [LARGE SCALE GENOMIC DNA]</scope>
    <source>
        <strain evidence="10">JN-39</strain>
    </source>
</reference>
<dbReference type="KEGG" id="amij:EQM06_11730"/>
<feature type="transmembrane region" description="Helical" evidence="7">
    <location>
        <begin position="165"/>
        <end position="185"/>
    </location>
</feature>
<name>A0A410PXY3_9FIRM</name>
<feature type="transmembrane region" description="Helical" evidence="7">
    <location>
        <begin position="416"/>
        <end position="440"/>
    </location>
</feature>
<evidence type="ECO:0000256" key="6">
    <source>
        <dbReference type="ARBA" id="ARBA00023136"/>
    </source>
</evidence>
<accession>A0A410PXY3</accession>
<keyword evidence="5 7" id="KW-1133">Transmembrane helix</keyword>
<dbReference type="InterPro" id="IPR050524">
    <property type="entry name" value="APC_YAT"/>
</dbReference>
<feature type="transmembrane region" description="Helical" evidence="7">
    <location>
        <begin position="53"/>
        <end position="83"/>
    </location>
</feature>
<evidence type="ECO:0000256" key="2">
    <source>
        <dbReference type="ARBA" id="ARBA00022448"/>
    </source>
</evidence>
<feature type="transmembrane region" description="Helical" evidence="7">
    <location>
        <begin position="245"/>
        <end position="266"/>
    </location>
</feature>
<evidence type="ECO:0000256" key="7">
    <source>
        <dbReference type="SAM" id="Phobius"/>
    </source>
</evidence>
<evidence type="ECO:0000256" key="3">
    <source>
        <dbReference type="ARBA" id="ARBA00022692"/>
    </source>
</evidence>
<keyword evidence="4" id="KW-0029">Amino-acid transport</keyword>
<dbReference type="EMBL" id="CP035281">
    <property type="protein sequence ID" value="QAT43837.1"/>
    <property type="molecule type" value="Genomic_DNA"/>
</dbReference>
<keyword evidence="10" id="KW-1185">Reference proteome</keyword>
<feature type="transmembrane region" description="Helical" evidence="7">
    <location>
        <begin position="372"/>
        <end position="396"/>
    </location>
</feature>
<evidence type="ECO:0000256" key="4">
    <source>
        <dbReference type="ARBA" id="ARBA00022970"/>
    </source>
</evidence>
<dbReference type="PROSITE" id="PS00218">
    <property type="entry name" value="AMINO_ACID_PERMEASE_1"/>
    <property type="match status" value="1"/>
</dbReference>
<evidence type="ECO:0000256" key="5">
    <source>
        <dbReference type="ARBA" id="ARBA00022989"/>
    </source>
</evidence>
<feature type="transmembrane region" description="Helical" evidence="7">
    <location>
        <begin position="446"/>
        <end position="466"/>
    </location>
</feature>
<gene>
    <name evidence="9" type="ORF">EQM06_11730</name>
</gene>
<dbReference type="PANTHER" id="PTHR43341">
    <property type="entry name" value="AMINO ACID PERMEASE"/>
    <property type="match status" value="1"/>
</dbReference>
<dbReference type="OrthoDB" id="9780162at2"/>
<keyword evidence="2" id="KW-0813">Transport</keyword>
<dbReference type="InterPro" id="IPR004840">
    <property type="entry name" value="Amino_acid_permease_CS"/>
</dbReference>
<feature type="domain" description="Amino acid permease/ SLC12A" evidence="8">
    <location>
        <begin position="24"/>
        <end position="475"/>
    </location>
</feature>
<keyword evidence="3 7" id="KW-0812">Transmembrane</keyword>
<dbReference type="Proteomes" id="UP000287601">
    <property type="component" value="Chromosome"/>
</dbReference>
<protein>
    <submittedName>
        <fullName evidence="9">Amino acid permease</fullName>
    </submittedName>
</protein>
<dbReference type="AlphaFoldDB" id="A0A410PXY3"/>
<evidence type="ECO:0000313" key="10">
    <source>
        <dbReference type="Proteomes" id="UP000287601"/>
    </source>
</evidence>
<evidence type="ECO:0000259" key="8">
    <source>
        <dbReference type="Pfam" id="PF00324"/>
    </source>
</evidence>
<dbReference type="GO" id="GO:0015171">
    <property type="term" value="F:amino acid transmembrane transporter activity"/>
    <property type="evidence" value="ECO:0007669"/>
    <property type="project" value="TreeGrafter"/>
</dbReference>
<sequence length="493" mass="53616">MMDSKREIPEDSKLERKLKPRQMNMIAIGGAIGTGLFVATGSSISTAGPGGTMIAYAIIGISVYFMMTALGEMATYLPVAGAFELYSKKYVDPAFGFAMGWNYWYCSTMTIATELVASAIVMKFWFPDSASAMWSSIFIVLLLCLNLFSVSIFGESEFWFAGIKVVTIIIFLVVGVLMIFGVFSNDSPGFSNWTDGEAPFVGGPFGIFSILMVAGFSFVGVEATAIAAGECVNPEKNVPKAINSVFWRILIFYIGAIFVVATLISYTDPNLLSADVDNVAVSPFTIIFEKSGIAMAASLMNAVILTSILSCGNSTLYSASRLLYSMAISDHAPKIFAHTSRKGVPIYAVVGTLIIACLCFLTSFAGDSVVYTWLYNATGLTGFLTWFGVCICHLRFRRGFVKQGKDLSVLKYKAKLYPFGTVFSLIVSGTVIIGQGYYAFSASGVDWYGILVAYIGLPIMVALYIIRKIVKKTHIVPLEEMDLSRNDIVKEDL</sequence>
<feature type="transmembrane region" description="Helical" evidence="7">
    <location>
        <begin position="26"/>
        <end position="47"/>
    </location>
</feature>
<keyword evidence="6 7" id="KW-0472">Membrane</keyword>